<dbReference type="InterPro" id="IPR051449">
    <property type="entry name" value="ABC-2_transporter_component"/>
</dbReference>
<reference evidence="10 11" key="1">
    <citation type="submission" date="2024-11" db="EMBL/GenBank/DDBJ databases">
        <authorList>
            <person name="Lucas J.A."/>
        </authorList>
    </citation>
    <scope>NUCLEOTIDE SEQUENCE [LARGE SCALE GENOMIC DNA]</scope>
    <source>
        <strain evidence="10 11">Z 5.4</strain>
    </source>
</reference>
<protein>
    <submittedName>
        <fullName evidence="10">ABC transporter permease</fullName>
    </submittedName>
</protein>
<comment type="similarity">
    <text evidence="2">Belongs to the ABC-2 integral membrane protein family.</text>
</comment>
<evidence type="ECO:0000256" key="1">
    <source>
        <dbReference type="ARBA" id="ARBA00004651"/>
    </source>
</evidence>
<dbReference type="Proteomes" id="UP001623041">
    <property type="component" value="Unassembled WGS sequence"/>
</dbReference>
<evidence type="ECO:0000256" key="5">
    <source>
        <dbReference type="ARBA" id="ARBA00022692"/>
    </source>
</evidence>
<sequence length="375" mass="41111">MRKIWTILLLHLKDFFKSPGALVLMFVMPTLFSWIFGGISVNSEQTKPIINVVLTKSEISTEILSLLKQDVHFDWKTVTRKQAEKNVSAQDAVAAVVIPVEIGQRITEKKPLFDIIVQRKTENYLALSSHLEGTAGLVLRSYQATSSLEDAAFPKVLEAISSNKGVTVEKQIIQKDTNDSAAINLMFVGFAIMFMMFGLSGAASTILDERIGGTWGRLIISPASKLQISLGYLLAYFFMGWIQFAVLMAAMNVMFDTSWGRLTYLIPFASLVILCVVGFGLMIAGLVKTKQQASAIGAVLIVSTCMLGGVYWPIDVVPDIMQKIALAVPQTWAMSGFKEIISGSLHAGTLLKDTAALLGFSALFFFIGLRGMKFE</sequence>
<keyword evidence="11" id="KW-1185">Reference proteome</keyword>
<dbReference type="PANTHER" id="PTHR30294:SF45">
    <property type="entry name" value="LINEARMYCIN RESISTANCE PERMEASE PROTEIN LNRN"/>
    <property type="match status" value="1"/>
</dbReference>
<dbReference type="EMBL" id="JBJHQH010000023">
    <property type="protein sequence ID" value="MFK9094464.1"/>
    <property type="molecule type" value="Genomic_DNA"/>
</dbReference>
<keyword evidence="3" id="KW-0813">Transport</keyword>
<dbReference type="RefSeq" id="WP_406582930.1">
    <property type="nucleotide sequence ID" value="NZ_JBJHQH010000023.1"/>
</dbReference>
<feature type="transmembrane region" description="Helical" evidence="8">
    <location>
        <begin position="294"/>
        <end position="314"/>
    </location>
</feature>
<evidence type="ECO:0000256" key="2">
    <source>
        <dbReference type="ARBA" id="ARBA00007783"/>
    </source>
</evidence>
<feature type="transmembrane region" description="Helical" evidence="8">
    <location>
        <begin position="354"/>
        <end position="372"/>
    </location>
</feature>
<evidence type="ECO:0000256" key="8">
    <source>
        <dbReference type="SAM" id="Phobius"/>
    </source>
</evidence>
<dbReference type="InterPro" id="IPR013525">
    <property type="entry name" value="ABC2_TM"/>
</dbReference>
<keyword evidence="4" id="KW-1003">Cell membrane</keyword>
<proteinExistence type="inferred from homology"/>
<dbReference type="Pfam" id="PF12698">
    <property type="entry name" value="ABC2_membrane_3"/>
    <property type="match status" value="1"/>
</dbReference>
<feature type="transmembrane region" description="Helical" evidence="8">
    <location>
        <begin position="21"/>
        <end position="41"/>
    </location>
</feature>
<evidence type="ECO:0000313" key="11">
    <source>
        <dbReference type="Proteomes" id="UP001623041"/>
    </source>
</evidence>
<dbReference type="PANTHER" id="PTHR30294">
    <property type="entry name" value="MEMBRANE COMPONENT OF ABC TRANSPORTER YHHJ-RELATED"/>
    <property type="match status" value="1"/>
</dbReference>
<evidence type="ECO:0000259" key="9">
    <source>
        <dbReference type="PROSITE" id="PS51012"/>
    </source>
</evidence>
<evidence type="ECO:0000256" key="7">
    <source>
        <dbReference type="ARBA" id="ARBA00023136"/>
    </source>
</evidence>
<gene>
    <name evidence="10" type="ORF">ACJEBI_23715</name>
</gene>
<keyword evidence="6 8" id="KW-1133">Transmembrane helix</keyword>
<dbReference type="InterPro" id="IPR047817">
    <property type="entry name" value="ABC2_TM_bact-type"/>
</dbReference>
<accession>A0ABW8RP03</accession>
<organism evidence="10 11">
    <name type="scientific">Bacillus salipaludis</name>
    <dbReference type="NCBI Taxonomy" id="2547811"/>
    <lineage>
        <taxon>Bacteria</taxon>
        <taxon>Bacillati</taxon>
        <taxon>Bacillota</taxon>
        <taxon>Bacilli</taxon>
        <taxon>Bacillales</taxon>
        <taxon>Bacillaceae</taxon>
        <taxon>Bacillus</taxon>
    </lineage>
</organism>
<keyword evidence="5 8" id="KW-0812">Transmembrane</keyword>
<feature type="transmembrane region" description="Helical" evidence="8">
    <location>
        <begin position="262"/>
        <end position="287"/>
    </location>
</feature>
<dbReference type="PROSITE" id="PS51012">
    <property type="entry name" value="ABC_TM2"/>
    <property type="match status" value="1"/>
</dbReference>
<feature type="transmembrane region" description="Helical" evidence="8">
    <location>
        <begin position="185"/>
        <end position="207"/>
    </location>
</feature>
<keyword evidence="7 8" id="KW-0472">Membrane</keyword>
<feature type="transmembrane region" description="Helical" evidence="8">
    <location>
        <begin position="228"/>
        <end position="250"/>
    </location>
</feature>
<evidence type="ECO:0000256" key="3">
    <source>
        <dbReference type="ARBA" id="ARBA00022448"/>
    </source>
</evidence>
<feature type="domain" description="ABC transmembrane type-2" evidence="9">
    <location>
        <begin position="150"/>
        <end position="375"/>
    </location>
</feature>
<evidence type="ECO:0000256" key="4">
    <source>
        <dbReference type="ARBA" id="ARBA00022475"/>
    </source>
</evidence>
<name>A0ABW8RP03_9BACI</name>
<comment type="subcellular location">
    <subcellularLocation>
        <location evidence="1">Cell membrane</location>
        <topology evidence="1">Multi-pass membrane protein</topology>
    </subcellularLocation>
</comment>
<comment type="caution">
    <text evidence="10">The sequence shown here is derived from an EMBL/GenBank/DDBJ whole genome shotgun (WGS) entry which is preliminary data.</text>
</comment>
<evidence type="ECO:0000256" key="6">
    <source>
        <dbReference type="ARBA" id="ARBA00022989"/>
    </source>
</evidence>
<evidence type="ECO:0000313" key="10">
    <source>
        <dbReference type="EMBL" id="MFK9094464.1"/>
    </source>
</evidence>